<dbReference type="Gene3D" id="3.50.50.60">
    <property type="entry name" value="FAD/NAD(P)-binding domain"/>
    <property type="match status" value="1"/>
</dbReference>
<dbReference type="Proteomes" id="UP000243406">
    <property type="component" value="Unassembled WGS sequence"/>
</dbReference>
<evidence type="ECO:0000256" key="1">
    <source>
        <dbReference type="ARBA" id="ARBA00001974"/>
    </source>
</evidence>
<dbReference type="InterPro" id="IPR004792">
    <property type="entry name" value="BaiN-like"/>
</dbReference>
<evidence type="ECO:0000256" key="3">
    <source>
        <dbReference type="ARBA" id="ARBA00022827"/>
    </source>
</evidence>
<dbReference type="PANTHER" id="PTHR42887:SF2">
    <property type="entry name" value="OS12G0638800 PROTEIN"/>
    <property type="match status" value="1"/>
</dbReference>
<dbReference type="Gene3D" id="2.40.30.10">
    <property type="entry name" value="Translation factors"/>
    <property type="match status" value="1"/>
</dbReference>
<evidence type="ECO:0000259" key="5">
    <source>
        <dbReference type="Pfam" id="PF22780"/>
    </source>
</evidence>
<name>A0A1T4ZQB1_9FIRM</name>
<evidence type="ECO:0000256" key="2">
    <source>
        <dbReference type="ARBA" id="ARBA00022630"/>
    </source>
</evidence>
<comment type="cofactor">
    <cofactor evidence="1">
        <name>FAD</name>
        <dbReference type="ChEBI" id="CHEBI:57692"/>
    </cofactor>
</comment>
<dbReference type="SUPFAM" id="SSF51905">
    <property type="entry name" value="FAD/NAD(P)-binding domain"/>
    <property type="match status" value="1"/>
</dbReference>
<dbReference type="EMBL" id="FUYN01000001">
    <property type="protein sequence ID" value="SKB24971.1"/>
    <property type="molecule type" value="Genomic_DNA"/>
</dbReference>
<dbReference type="InterPro" id="IPR036188">
    <property type="entry name" value="FAD/NAD-bd_sf"/>
</dbReference>
<dbReference type="SUPFAM" id="SSF160996">
    <property type="entry name" value="HI0933 insert domain-like"/>
    <property type="match status" value="1"/>
</dbReference>
<dbReference type="RefSeq" id="WP_079588228.1">
    <property type="nucleotide sequence ID" value="NZ_FUYN01000001.1"/>
</dbReference>
<dbReference type="OrthoDB" id="9773233at2"/>
<dbReference type="InterPro" id="IPR023166">
    <property type="entry name" value="BaiN-like_dom_sf"/>
</dbReference>
<gene>
    <name evidence="6" type="ORF">SAMN02745120_0225</name>
</gene>
<dbReference type="PRINTS" id="PR00368">
    <property type="entry name" value="FADPNR"/>
</dbReference>
<proteinExistence type="predicted"/>
<organism evidence="6 7">
    <name type="scientific">Acetoanaerobium noterae</name>
    <dbReference type="NCBI Taxonomy" id="745369"/>
    <lineage>
        <taxon>Bacteria</taxon>
        <taxon>Bacillati</taxon>
        <taxon>Bacillota</taxon>
        <taxon>Clostridia</taxon>
        <taxon>Peptostreptococcales</taxon>
        <taxon>Filifactoraceae</taxon>
        <taxon>Acetoanaerobium</taxon>
    </lineage>
</organism>
<sequence length="397" mass="43152">MKKIVIIGAGPSGMMAALYASKQSSSVTLLDKNKILGKKLLITGGGRCNITSNLPLSDFYSHITSNEKFLYSSFNFFGKDELLEMFKSEGVKFKSEGQKIYPVSNRADEILSVLEKLLIESKVDIKLNEDVSDIIVQDSKVVGVKTDKNLYTSDCVVVCSGGCSYPLTGSDGKLFSILKKLGIKTTKLHPALVPLKTSMTSNLAGISLDDVILTSKHSKKLYSTRGSMIFTHNGISGPAVLDLSSYISSYKPSDISLFIDFLPEISSDKITDILYEKSKKNLYNRFKGYLPTELIKTILPDIDADKIFNLKKAQANELVGNLKSYNVEVTGFGKLSEGIVTKGGVDLKKVNPSTLESRIVKGLYFAGEVLDLDANTGGYNLQIAFSTGALSGYSASI</sequence>
<keyword evidence="7" id="KW-1185">Reference proteome</keyword>
<dbReference type="Pfam" id="PF22780">
    <property type="entry name" value="HI0933_like_1st"/>
    <property type="match status" value="1"/>
</dbReference>
<reference evidence="7" key="1">
    <citation type="submission" date="2017-02" db="EMBL/GenBank/DDBJ databases">
        <authorList>
            <person name="Varghese N."/>
            <person name="Submissions S."/>
        </authorList>
    </citation>
    <scope>NUCLEOTIDE SEQUENCE [LARGE SCALE GENOMIC DNA]</scope>
    <source>
        <strain evidence="7">ATCC 35199</strain>
    </source>
</reference>
<dbReference type="PANTHER" id="PTHR42887">
    <property type="entry name" value="OS12G0638800 PROTEIN"/>
    <property type="match status" value="1"/>
</dbReference>
<feature type="domain" description="RsdA/BaiN/AoA(So)-like Rossmann fold-like" evidence="4">
    <location>
        <begin position="3"/>
        <end position="392"/>
    </location>
</feature>
<dbReference type="AlphaFoldDB" id="A0A1T4ZQB1"/>
<protein>
    <recommendedName>
        <fullName evidence="8">Flavoprotein, HI0933 family</fullName>
    </recommendedName>
</protein>
<keyword evidence="3" id="KW-0274">FAD</keyword>
<dbReference type="InterPro" id="IPR055178">
    <property type="entry name" value="RsdA/BaiN/AoA(So)-like_dom"/>
</dbReference>
<dbReference type="Pfam" id="PF03486">
    <property type="entry name" value="HI0933_like"/>
    <property type="match status" value="1"/>
</dbReference>
<dbReference type="Gene3D" id="1.10.8.260">
    <property type="entry name" value="HI0933 insert domain-like"/>
    <property type="match status" value="1"/>
</dbReference>
<evidence type="ECO:0000259" key="4">
    <source>
        <dbReference type="Pfam" id="PF03486"/>
    </source>
</evidence>
<dbReference type="NCBIfam" id="TIGR00275">
    <property type="entry name" value="aminoacetone oxidase family FAD-binding enzyme"/>
    <property type="match status" value="1"/>
</dbReference>
<feature type="domain" description="RsdA/BaiN/AoA(So)-like insert" evidence="5">
    <location>
        <begin position="189"/>
        <end position="340"/>
    </location>
</feature>
<accession>A0A1T4ZQB1</accession>
<evidence type="ECO:0008006" key="8">
    <source>
        <dbReference type="Google" id="ProtNLM"/>
    </source>
</evidence>
<dbReference type="InterPro" id="IPR057661">
    <property type="entry name" value="RsdA/BaiN/AoA(So)_Rossmann"/>
</dbReference>
<keyword evidence="2" id="KW-0285">Flavoprotein</keyword>
<evidence type="ECO:0000313" key="7">
    <source>
        <dbReference type="Proteomes" id="UP000243406"/>
    </source>
</evidence>
<evidence type="ECO:0000313" key="6">
    <source>
        <dbReference type="EMBL" id="SKB24971.1"/>
    </source>
</evidence>